<reference evidence="2 3" key="1">
    <citation type="journal article" date="2019" name="Nat. Ecol. Evol.">
        <title>Megaphylogeny resolves global patterns of mushroom evolution.</title>
        <authorList>
            <person name="Varga T."/>
            <person name="Krizsan K."/>
            <person name="Foldi C."/>
            <person name="Dima B."/>
            <person name="Sanchez-Garcia M."/>
            <person name="Sanchez-Ramirez S."/>
            <person name="Szollosi G.J."/>
            <person name="Szarkandi J.G."/>
            <person name="Papp V."/>
            <person name="Albert L."/>
            <person name="Andreopoulos W."/>
            <person name="Angelini C."/>
            <person name="Antonin V."/>
            <person name="Barry K.W."/>
            <person name="Bougher N.L."/>
            <person name="Buchanan P."/>
            <person name="Buyck B."/>
            <person name="Bense V."/>
            <person name="Catcheside P."/>
            <person name="Chovatia M."/>
            <person name="Cooper J."/>
            <person name="Damon W."/>
            <person name="Desjardin D."/>
            <person name="Finy P."/>
            <person name="Geml J."/>
            <person name="Haridas S."/>
            <person name="Hughes K."/>
            <person name="Justo A."/>
            <person name="Karasinski D."/>
            <person name="Kautmanova I."/>
            <person name="Kiss B."/>
            <person name="Kocsube S."/>
            <person name="Kotiranta H."/>
            <person name="LaButti K.M."/>
            <person name="Lechner B.E."/>
            <person name="Liimatainen K."/>
            <person name="Lipzen A."/>
            <person name="Lukacs Z."/>
            <person name="Mihaltcheva S."/>
            <person name="Morgado L.N."/>
            <person name="Niskanen T."/>
            <person name="Noordeloos M.E."/>
            <person name="Ohm R.A."/>
            <person name="Ortiz-Santana B."/>
            <person name="Ovrebo C."/>
            <person name="Racz N."/>
            <person name="Riley R."/>
            <person name="Savchenko A."/>
            <person name="Shiryaev A."/>
            <person name="Soop K."/>
            <person name="Spirin V."/>
            <person name="Szebenyi C."/>
            <person name="Tomsovsky M."/>
            <person name="Tulloss R.E."/>
            <person name="Uehling J."/>
            <person name="Grigoriev I.V."/>
            <person name="Vagvolgyi C."/>
            <person name="Papp T."/>
            <person name="Martin F.M."/>
            <person name="Miettinen O."/>
            <person name="Hibbett D.S."/>
            <person name="Nagy L.G."/>
        </authorList>
    </citation>
    <scope>NUCLEOTIDE SEQUENCE [LARGE SCALE GENOMIC DNA]</scope>
    <source>
        <strain evidence="2 3">CBS 962.96</strain>
    </source>
</reference>
<gene>
    <name evidence="2" type="ORF">K435DRAFT_864831</name>
</gene>
<evidence type="ECO:0000313" key="3">
    <source>
        <dbReference type="Proteomes" id="UP000297245"/>
    </source>
</evidence>
<evidence type="ECO:0000313" key="2">
    <source>
        <dbReference type="EMBL" id="THU89885.1"/>
    </source>
</evidence>
<name>A0A4V4HE66_DENBC</name>
<protein>
    <submittedName>
        <fullName evidence="2">Uncharacterized protein</fullName>
    </submittedName>
</protein>
<keyword evidence="3" id="KW-1185">Reference proteome</keyword>
<organism evidence="2 3">
    <name type="scientific">Dendrothele bispora (strain CBS 962.96)</name>
    <dbReference type="NCBI Taxonomy" id="1314807"/>
    <lineage>
        <taxon>Eukaryota</taxon>
        <taxon>Fungi</taxon>
        <taxon>Dikarya</taxon>
        <taxon>Basidiomycota</taxon>
        <taxon>Agaricomycotina</taxon>
        <taxon>Agaricomycetes</taxon>
        <taxon>Agaricomycetidae</taxon>
        <taxon>Agaricales</taxon>
        <taxon>Agaricales incertae sedis</taxon>
        <taxon>Dendrothele</taxon>
    </lineage>
</organism>
<sequence length="76" mass="8406">MEAYRSRLVKRGPKGTEALYRVLALVMEKVVVDPDMLDGKIGRLTDAIRKKCPEITVSEPTPSRPNLAESSSSPLH</sequence>
<feature type="region of interest" description="Disordered" evidence="1">
    <location>
        <begin position="55"/>
        <end position="76"/>
    </location>
</feature>
<accession>A0A4V4HE66</accession>
<dbReference type="OrthoDB" id="3173036at2759"/>
<dbReference type="EMBL" id="ML179353">
    <property type="protein sequence ID" value="THU89885.1"/>
    <property type="molecule type" value="Genomic_DNA"/>
</dbReference>
<proteinExistence type="predicted"/>
<dbReference type="Proteomes" id="UP000297245">
    <property type="component" value="Unassembled WGS sequence"/>
</dbReference>
<evidence type="ECO:0000256" key="1">
    <source>
        <dbReference type="SAM" id="MobiDB-lite"/>
    </source>
</evidence>
<dbReference type="AlphaFoldDB" id="A0A4V4HE66"/>